<evidence type="ECO:0000313" key="2">
    <source>
        <dbReference type="Proteomes" id="UP000472372"/>
    </source>
</evidence>
<organism evidence="1 2">
    <name type="scientific">Pyrenophora teres f. teres</name>
    <dbReference type="NCBI Taxonomy" id="97479"/>
    <lineage>
        <taxon>Eukaryota</taxon>
        <taxon>Fungi</taxon>
        <taxon>Dikarya</taxon>
        <taxon>Ascomycota</taxon>
        <taxon>Pezizomycotina</taxon>
        <taxon>Dothideomycetes</taxon>
        <taxon>Pleosporomycetidae</taxon>
        <taxon>Pleosporales</taxon>
        <taxon>Pleosporineae</taxon>
        <taxon>Pleosporaceae</taxon>
        <taxon>Pyrenophora</taxon>
    </lineage>
</organism>
<name>A0A6S6WIP0_9PLEO</name>
<reference evidence="1" key="1">
    <citation type="submission" date="2021-02" db="EMBL/GenBank/DDBJ databases">
        <authorList>
            <person name="Syme A R."/>
            <person name="Syme A R."/>
            <person name="Moolhuijzen P."/>
        </authorList>
    </citation>
    <scope>NUCLEOTIDE SEQUENCE</scope>
    <source>
        <strain evidence="1">W1-1</strain>
    </source>
</reference>
<accession>A0A6S6WIP0</accession>
<sequence>MRFSLLVPAVVLALGDGALAIYGCVCNDETFGADIRWTSSNCDKLGGTWDLDNTGRSNFFYGKSSFQCRFDRAPMDPATWDGKCKTGNEGQGNVQNSGLYVGRWSGWCNAARNPPK</sequence>
<dbReference type="Proteomes" id="UP000472372">
    <property type="component" value="Chromosome 8"/>
</dbReference>
<gene>
    <name evidence="1" type="ORF">PTTW11_08406</name>
</gene>
<evidence type="ECO:0000313" key="1">
    <source>
        <dbReference type="EMBL" id="CAE7199137.1"/>
    </source>
</evidence>
<proteinExistence type="predicted"/>
<dbReference type="AlphaFoldDB" id="A0A6S6WIP0"/>
<protein>
    <submittedName>
        <fullName evidence="1">Uncharacterized protein</fullName>
    </submittedName>
</protein>
<dbReference type="EMBL" id="HG992984">
    <property type="protein sequence ID" value="CAE7199137.1"/>
    <property type="molecule type" value="Genomic_DNA"/>
</dbReference>